<dbReference type="Proteomes" id="UP001465976">
    <property type="component" value="Unassembled WGS sequence"/>
</dbReference>
<dbReference type="Gene3D" id="2.30.110.10">
    <property type="entry name" value="Electron Transport, Fmn-binding Protein, Chain A"/>
    <property type="match status" value="1"/>
</dbReference>
<organism evidence="1 2">
    <name type="scientific">Marasmius crinis-equi</name>
    <dbReference type="NCBI Taxonomy" id="585013"/>
    <lineage>
        <taxon>Eukaryota</taxon>
        <taxon>Fungi</taxon>
        <taxon>Dikarya</taxon>
        <taxon>Basidiomycota</taxon>
        <taxon>Agaricomycotina</taxon>
        <taxon>Agaricomycetes</taxon>
        <taxon>Agaricomycetidae</taxon>
        <taxon>Agaricales</taxon>
        <taxon>Marasmiineae</taxon>
        <taxon>Marasmiaceae</taxon>
        <taxon>Marasmius</taxon>
    </lineage>
</organism>
<name>A0ABR3FDB9_9AGAR</name>
<comment type="caution">
    <text evidence="1">The sequence shown here is derived from an EMBL/GenBank/DDBJ whole genome shotgun (WGS) entry which is preliminary data.</text>
</comment>
<dbReference type="InterPro" id="IPR039261">
    <property type="entry name" value="FNR_nucleotide-bd"/>
</dbReference>
<reference evidence="1 2" key="1">
    <citation type="submission" date="2024-02" db="EMBL/GenBank/DDBJ databases">
        <title>A draft genome for the cacao thread blight pathogen Marasmius crinis-equi.</title>
        <authorList>
            <person name="Cohen S.P."/>
            <person name="Baruah I.K."/>
            <person name="Amoako-Attah I."/>
            <person name="Bukari Y."/>
            <person name="Meinhardt L.W."/>
            <person name="Bailey B.A."/>
        </authorList>
    </citation>
    <scope>NUCLEOTIDE SEQUENCE [LARGE SCALE GENOMIC DNA]</scope>
    <source>
        <strain evidence="1 2">GH-76</strain>
    </source>
</reference>
<dbReference type="Gene3D" id="3.40.50.80">
    <property type="entry name" value="Nucleotide-binding domain of ferredoxin-NADP reductase (FNR) module"/>
    <property type="match status" value="1"/>
</dbReference>
<dbReference type="PANTHER" id="PTHR42815">
    <property type="entry name" value="FAD-BINDING, PUTATIVE (AFU_ORTHOLOGUE AFUA_6G07600)-RELATED"/>
    <property type="match status" value="1"/>
</dbReference>
<dbReference type="SUPFAM" id="SSF52343">
    <property type="entry name" value="Ferredoxin reductase-like, C-terminal NADP-linked domain"/>
    <property type="match status" value="1"/>
</dbReference>
<sequence>MEGRHPGERIIHDKLDLNNDPKTRRNYMTIDDHMHPDQAVFHTTCVTLLPVVTVGEDGRPWVSILAPEDGLAVKAGGRRFIESPRHTVLTVTSKIWPGDPLLDTMKSHKWDPEDGSSLEDENNDGMLIAGLGVEFGTRRRHKFAGRVTNLKRSEDNHVEFEVFVNEALGNCPQYLTIRSFDAYPDNKPRIKSQNKSMSREERLPDEVISMIKSADSLFMGTAYTAKAIDRSRFPSHLGLNHRGGRPGWIRVKPSDGKTVYVPDFAGNRIMSSLGNIEATPFASLAFLNWENGDILYVTGRAKNLIGAEAQKVMPMHKFAITEVEVTGYIYVQDALTVRQTPGTKPEFSPYNPPIQLLAEERGVDVTRLRQGEEIKASLASIDIHGKTIATFTWEAAQEIDIKPGQAIILDLNSVLGDARYEYLSPEKESSVNDPRLRTWTVSSAHDGPTKRFRTTLRWEEGGRVTTMLFKIAHKLKDEKPESLSDVMKELQLDVQVVGTSGAFALPTEEVGVEKKLLWIAGGVGFTPFVSMLEGLSQRSSGATYDVLFLLSTREPEVLIPILSAIQAKARTKGTVKLTLVVFSREAVGVDGLVYDTFENRRGRLTSGFFAESPLMADVKEREGYLCGPMEFEQTVVDGLDRVGVATANIHRESFLY</sequence>
<dbReference type="PANTHER" id="PTHR42815:SF2">
    <property type="entry name" value="FAD-BINDING, PUTATIVE (AFU_ORTHOLOGUE AFUA_6G07600)-RELATED"/>
    <property type="match status" value="1"/>
</dbReference>
<dbReference type="InterPro" id="IPR012349">
    <property type="entry name" value="Split_barrel_FMN-bd"/>
</dbReference>
<proteinExistence type="predicted"/>
<protein>
    <recommendedName>
        <fullName evidence="3">FAD-binding FR-type domain-containing protein</fullName>
    </recommendedName>
</protein>
<evidence type="ECO:0000313" key="2">
    <source>
        <dbReference type="Proteomes" id="UP001465976"/>
    </source>
</evidence>
<dbReference type="EMBL" id="JBAHYK010000545">
    <property type="protein sequence ID" value="KAL0573091.1"/>
    <property type="molecule type" value="Genomic_DNA"/>
</dbReference>
<evidence type="ECO:0008006" key="3">
    <source>
        <dbReference type="Google" id="ProtNLM"/>
    </source>
</evidence>
<gene>
    <name evidence="1" type="ORF">V5O48_008862</name>
</gene>
<keyword evidence="2" id="KW-1185">Reference proteome</keyword>
<accession>A0ABR3FDB9</accession>
<dbReference type="PRINTS" id="PR00410">
    <property type="entry name" value="PHEHYDRXLASE"/>
</dbReference>
<evidence type="ECO:0000313" key="1">
    <source>
        <dbReference type="EMBL" id="KAL0573091.1"/>
    </source>
</evidence>